<evidence type="ECO:0000313" key="1">
    <source>
        <dbReference type="EMBL" id="SEH03915.1"/>
    </source>
</evidence>
<keyword evidence="2" id="KW-1185">Reference proteome</keyword>
<protein>
    <submittedName>
        <fullName evidence="1">Uncharacterized protein</fullName>
    </submittedName>
</protein>
<dbReference type="OrthoDB" id="1551204at2"/>
<accession>A0A1H6F4E8</accession>
<organism evidence="1 2">
    <name type="scientific">Nonomuraea solani</name>
    <dbReference type="NCBI Taxonomy" id="1144553"/>
    <lineage>
        <taxon>Bacteria</taxon>
        <taxon>Bacillati</taxon>
        <taxon>Actinomycetota</taxon>
        <taxon>Actinomycetes</taxon>
        <taxon>Streptosporangiales</taxon>
        <taxon>Streptosporangiaceae</taxon>
        <taxon>Nonomuraea</taxon>
    </lineage>
</organism>
<reference evidence="1 2" key="1">
    <citation type="submission" date="2016-10" db="EMBL/GenBank/DDBJ databases">
        <authorList>
            <person name="de Groot N.N."/>
        </authorList>
    </citation>
    <scope>NUCLEOTIDE SEQUENCE [LARGE SCALE GENOMIC DNA]</scope>
    <source>
        <strain evidence="1 2">CGMCC 4.7037</strain>
    </source>
</reference>
<proteinExistence type="predicted"/>
<dbReference type="EMBL" id="FNVT01000048">
    <property type="protein sequence ID" value="SEH03915.1"/>
    <property type="molecule type" value="Genomic_DNA"/>
</dbReference>
<evidence type="ECO:0000313" key="2">
    <source>
        <dbReference type="Proteomes" id="UP000236732"/>
    </source>
</evidence>
<dbReference type="AlphaFoldDB" id="A0A1H6F4E8"/>
<dbReference type="Proteomes" id="UP000236732">
    <property type="component" value="Unassembled WGS sequence"/>
</dbReference>
<sequence length="77" mass="8656">MRRDQDGGCDYCGVLLSLVYRLVKGLFGLLTVRVCSDLSKDVELLVLCHENQVGGSPRSVDTVNLFHPQAAWAMRWF</sequence>
<gene>
    <name evidence="1" type="ORF">SAMN05444920_1486</name>
</gene>
<name>A0A1H6F4E8_9ACTN</name>